<dbReference type="RefSeq" id="WP_078766254.1">
    <property type="nucleotide sequence ID" value="NZ_FUXZ01000008.1"/>
</dbReference>
<dbReference type="Pfam" id="PF13306">
    <property type="entry name" value="LRR_5"/>
    <property type="match status" value="1"/>
</dbReference>
<dbReference type="AlphaFoldDB" id="A0A1T4VQ00"/>
<organism evidence="3 4">
    <name type="scientific">Eubacterium uniforme</name>
    <dbReference type="NCBI Taxonomy" id="39495"/>
    <lineage>
        <taxon>Bacteria</taxon>
        <taxon>Bacillati</taxon>
        <taxon>Bacillota</taxon>
        <taxon>Clostridia</taxon>
        <taxon>Eubacteriales</taxon>
        <taxon>Eubacteriaceae</taxon>
        <taxon>Eubacterium</taxon>
    </lineage>
</organism>
<dbReference type="Gene3D" id="3.80.10.10">
    <property type="entry name" value="Ribonuclease Inhibitor"/>
    <property type="match status" value="1"/>
</dbReference>
<evidence type="ECO:0000313" key="3">
    <source>
        <dbReference type="EMBL" id="SKA67036.1"/>
    </source>
</evidence>
<dbReference type="OrthoDB" id="1771364at2"/>
<reference evidence="3 4" key="1">
    <citation type="submission" date="2017-02" db="EMBL/GenBank/DDBJ databases">
        <authorList>
            <person name="Peterson S.W."/>
        </authorList>
    </citation>
    <scope>NUCLEOTIDE SEQUENCE [LARGE SCALE GENOMIC DNA]</scope>
    <source>
        <strain evidence="3 4">ATCC 35992</strain>
    </source>
</reference>
<sequence length="1278" mass="138211">MNKKLRGGSFIAAGLVTCAAFGFAAFNPSVVRDGKKSFDSNNGKGSIAANASVNVLANESDIDSMFTYAANGNSLNLKGNSVVIKKTTTEGSDCANVFLDANHDGVADNNRPFMFKGTDGEMTADLPVTTDITGWGNSSNTDVPDGDVTIYMEGGQIRDLYGVNAYGKTLNGKVGVYISGGKITEDVTAAYGITAPVVECKVTGGEIGYNFNGVVGANSCTNVGEVNFEITGNKCITGNSGISYDSTRAKATYYGSVKGDVNIKIGAKEGENVFGTYGGFCGVNHTNVEGDVNCEYVGDAISDNFVNMISNKSVVSGDLKVNWKKGNVSSTNRSYPQHWGLVSDGSKVRNVIVRAADNANLKTESYITLYKSTADNIDIDLSNATTYYGNTYDYYMLSNYNCTINKSGIIRFNDPYGRKTCYLFGDYEIKKDMDITNMHVYGANANITVDKDVTVKITKNDIDTGSIGTEGNFVNNGRIDLEGSFAGVEYAGLTNNGIVNVDENMQFRLKGTLVNNNKISIGNDFNASGSKIINNGDLIINGRTSLSYNKGAETDIIENNKYAYLGFGGRSSMNGLSLVNKGEINLGMESSDKYGLEVTYWNGGEKLGKIINYGEIYGTSGISLGGTSIFDNYGEFDLLNSNGNNNGLSIMSEGYLINREGATFKFKSNIYNLGAIYNYGNCEQKGEGEQVGTIYCAKKVNFELSDQKLLTSTRNHIFFPVTLTYPGMVAEATMDAEGKGIEGDKNIYAEYGKDINVEVTKMAEGYTFADVESVAFVGSEDTFAATGDNSFKATMPANKSEIAINVKPAEGKQITLDTTEINVAPLTVGVNAGTVYDLTQIKINDDGQTGTVKYAQSNSNPLPEGLKIVDGKIVGTPEKAYLDGFDAKVVITGKNLTRASVTVKFEKINKGTPKFVTPKPFGYEGDTLGKVKINQLNLGSYSWKEDLDAVLDSAYNEETGYTLYFYPNDADNYDWSLIEAGEWDADNARLEINVKIDIRKKGTPEKTPVVAPLVYEFSANANATIADVELPKIDEGVFAFVDSADTKLETGTYEVIFTPNDVETIEWLLSTEALEHDAKINEDGSISYKATVTVAKEEAKDVKEEQKTDDKKNEATKPAKKDEAKSEVAYGPAVGTKLTLKNYIYKVTKVGTKDGKVIGEVSVVGYKKKTVKKVNVAAVVKIDGVTYNVTSIGNKAFKNKKVTKVTIGKNVKTIGANAFVGNKKLKKVVIKSNVISKIGKKAFFRKGGKKLVIKVPKKLKKKYKKLLKKAKTNKYVVK</sequence>
<keyword evidence="2" id="KW-0732">Signal</keyword>
<evidence type="ECO:0000313" key="4">
    <source>
        <dbReference type="Proteomes" id="UP000190814"/>
    </source>
</evidence>
<protein>
    <submittedName>
        <fullName evidence="3">Leucine rich repeat-containing protein</fullName>
    </submittedName>
</protein>
<name>A0A1T4VQ00_9FIRM</name>
<feature type="chain" id="PRO_5012346069" evidence="2">
    <location>
        <begin position="25"/>
        <end position="1278"/>
    </location>
</feature>
<feature type="signal peptide" evidence="2">
    <location>
        <begin position="1"/>
        <end position="24"/>
    </location>
</feature>
<dbReference type="InterPro" id="IPR032675">
    <property type="entry name" value="LRR_dom_sf"/>
</dbReference>
<dbReference type="InterPro" id="IPR026906">
    <property type="entry name" value="LRR_5"/>
</dbReference>
<feature type="region of interest" description="Disordered" evidence="1">
    <location>
        <begin position="1099"/>
        <end position="1126"/>
    </location>
</feature>
<proteinExistence type="predicted"/>
<dbReference type="EMBL" id="FUXZ01000008">
    <property type="protein sequence ID" value="SKA67036.1"/>
    <property type="molecule type" value="Genomic_DNA"/>
</dbReference>
<evidence type="ECO:0000256" key="2">
    <source>
        <dbReference type="SAM" id="SignalP"/>
    </source>
</evidence>
<dbReference type="STRING" id="39495.SAMN02745111_01375"/>
<gene>
    <name evidence="3" type="ORF">SAMN02745111_01375</name>
</gene>
<accession>A0A1T4VQ00</accession>
<evidence type="ECO:0000256" key="1">
    <source>
        <dbReference type="SAM" id="MobiDB-lite"/>
    </source>
</evidence>
<keyword evidence="4" id="KW-1185">Reference proteome</keyword>
<dbReference type="Proteomes" id="UP000190814">
    <property type="component" value="Unassembled WGS sequence"/>
</dbReference>